<dbReference type="Proteomes" id="UP000256269">
    <property type="component" value="Unassembled WGS sequence"/>
</dbReference>
<evidence type="ECO:0000313" key="2">
    <source>
        <dbReference type="EMBL" id="REH26013.1"/>
    </source>
</evidence>
<dbReference type="Pfam" id="PF12728">
    <property type="entry name" value="HTH_17"/>
    <property type="match status" value="1"/>
</dbReference>
<dbReference type="InterPro" id="IPR041657">
    <property type="entry name" value="HTH_17"/>
</dbReference>
<keyword evidence="3" id="KW-1185">Reference proteome</keyword>
<dbReference type="AlphaFoldDB" id="A0A3E0GT94"/>
<accession>A0A3E0GT94</accession>
<reference evidence="2 3" key="1">
    <citation type="submission" date="2018-08" db="EMBL/GenBank/DDBJ databases">
        <title>Genomic Encyclopedia of Archaeal and Bacterial Type Strains, Phase II (KMG-II): from individual species to whole genera.</title>
        <authorList>
            <person name="Goeker M."/>
        </authorList>
    </citation>
    <scope>NUCLEOTIDE SEQUENCE [LARGE SCALE GENOMIC DNA]</scope>
    <source>
        <strain evidence="2 3">DSM 45791</strain>
    </source>
</reference>
<comment type="caution">
    <text evidence="2">The sequence shown here is derived from an EMBL/GenBank/DDBJ whole genome shotgun (WGS) entry which is preliminary data.</text>
</comment>
<evidence type="ECO:0000259" key="1">
    <source>
        <dbReference type="Pfam" id="PF12728"/>
    </source>
</evidence>
<feature type="domain" description="Helix-turn-helix" evidence="1">
    <location>
        <begin position="42"/>
        <end position="89"/>
    </location>
</feature>
<gene>
    <name evidence="2" type="ORF">BCF44_13552</name>
</gene>
<dbReference type="EMBL" id="QUNO01000035">
    <property type="protein sequence ID" value="REH26013.1"/>
    <property type="molecule type" value="Genomic_DNA"/>
</dbReference>
<name>A0A3E0GT94_9PSEU</name>
<dbReference type="SUPFAM" id="SSF46955">
    <property type="entry name" value="Putative DNA-binding domain"/>
    <property type="match status" value="1"/>
</dbReference>
<evidence type="ECO:0000313" key="3">
    <source>
        <dbReference type="Proteomes" id="UP000256269"/>
    </source>
</evidence>
<proteinExistence type="predicted"/>
<dbReference type="RefSeq" id="WP_246016308.1">
    <property type="nucleotide sequence ID" value="NZ_CP144375.1"/>
</dbReference>
<protein>
    <submittedName>
        <fullName evidence="2">Excisionase family DNA binding protein</fullName>
    </submittedName>
</protein>
<sequence length="99" mass="10285">MSDQQANVIALATALAQLLASPPAAPEPAPVLPQAVADSPALMSIPDAAKVLGLSRSSAYRYANSGELPTKRIGGRVYVVRAQLTNFLATDRTQENPAA</sequence>
<dbReference type="InterPro" id="IPR009061">
    <property type="entry name" value="DNA-bd_dom_put_sf"/>
</dbReference>
<organism evidence="2 3">
    <name type="scientific">Kutzneria buriramensis</name>
    <dbReference type="NCBI Taxonomy" id="1045776"/>
    <lineage>
        <taxon>Bacteria</taxon>
        <taxon>Bacillati</taxon>
        <taxon>Actinomycetota</taxon>
        <taxon>Actinomycetes</taxon>
        <taxon>Pseudonocardiales</taxon>
        <taxon>Pseudonocardiaceae</taxon>
        <taxon>Kutzneria</taxon>
    </lineage>
</organism>